<dbReference type="GO" id="GO:0004814">
    <property type="term" value="F:arginine-tRNA ligase activity"/>
    <property type="evidence" value="ECO:0007669"/>
    <property type="project" value="InterPro"/>
</dbReference>
<keyword evidence="5" id="KW-0436">Ligase</keyword>
<dbReference type="Gene3D" id="1.20.58.180">
    <property type="entry name" value="Class II aaRS and biotin synthetases, domain 2"/>
    <property type="match status" value="1"/>
</dbReference>
<dbReference type="GO" id="GO:0009570">
    <property type="term" value="C:chloroplast stroma"/>
    <property type="evidence" value="ECO:0007669"/>
    <property type="project" value="TreeGrafter"/>
</dbReference>
<dbReference type="EC" id="6.1.1.14" evidence="3"/>
<dbReference type="InterPro" id="IPR008909">
    <property type="entry name" value="DALR_anticod-bd"/>
</dbReference>
<dbReference type="Pfam" id="PF05746">
    <property type="entry name" value="DALR_1"/>
    <property type="match status" value="1"/>
</dbReference>
<dbReference type="InterPro" id="IPR015944">
    <property type="entry name" value="Gly-tRNA-synth_bsu"/>
</dbReference>
<keyword evidence="13" id="KW-1185">Reference proteome</keyword>
<gene>
    <name evidence="12" type="ORF">CMV_012157</name>
</gene>
<dbReference type="GO" id="GO:0005524">
    <property type="term" value="F:ATP binding"/>
    <property type="evidence" value="ECO:0007669"/>
    <property type="project" value="UniProtKB-KW"/>
</dbReference>
<name>A0A8J4VN64_9ROSI</name>
<keyword evidence="8" id="KW-0648">Protein biosynthesis</keyword>
<dbReference type="SUPFAM" id="SSF55681">
    <property type="entry name" value="Class II aaRS and biotin synthetases"/>
    <property type="match status" value="1"/>
</dbReference>
<comment type="similarity">
    <text evidence="2">Belongs to the class-II aminoacyl-tRNA synthetase family.</text>
</comment>
<organism evidence="12 13">
    <name type="scientific">Castanea mollissima</name>
    <name type="common">Chinese chestnut</name>
    <dbReference type="NCBI Taxonomy" id="60419"/>
    <lineage>
        <taxon>Eukaryota</taxon>
        <taxon>Viridiplantae</taxon>
        <taxon>Streptophyta</taxon>
        <taxon>Embryophyta</taxon>
        <taxon>Tracheophyta</taxon>
        <taxon>Spermatophyta</taxon>
        <taxon>Magnoliopsida</taxon>
        <taxon>eudicotyledons</taxon>
        <taxon>Gunneridae</taxon>
        <taxon>Pentapetalae</taxon>
        <taxon>rosids</taxon>
        <taxon>fabids</taxon>
        <taxon>Fagales</taxon>
        <taxon>Fagaceae</taxon>
        <taxon>Castanea</taxon>
    </lineage>
</organism>
<dbReference type="GO" id="GO:0006426">
    <property type="term" value="P:glycyl-tRNA aminoacylation"/>
    <property type="evidence" value="ECO:0007669"/>
    <property type="project" value="InterPro"/>
</dbReference>
<dbReference type="PRINTS" id="PR01044">
    <property type="entry name" value="TRNASYNTHGA"/>
</dbReference>
<dbReference type="SUPFAM" id="SSF109604">
    <property type="entry name" value="HD-domain/PDEase-like"/>
    <property type="match status" value="1"/>
</dbReference>
<dbReference type="AlphaFoldDB" id="A0A8J4VN64"/>
<evidence type="ECO:0000256" key="2">
    <source>
        <dbReference type="ARBA" id="ARBA00008226"/>
    </source>
</evidence>
<evidence type="ECO:0000256" key="4">
    <source>
        <dbReference type="ARBA" id="ARBA00022490"/>
    </source>
</evidence>
<dbReference type="GO" id="GO:0005739">
    <property type="term" value="C:mitochondrion"/>
    <property type="evidence" value="ECO:0007669"/>
    <property type="project" value="TreeGrafter"/>
</dbReference>
<dbReference type="InterPro" id="IPR045864">
    <property type="entry name" value="aa-tRNA-synth_II/BPL/LPL"/>
</dbReference>
<evidence type="ECO:0000256" key="8">
    <source>
        <dbReference type="ARBA" id="ARBA00022917"/>
    </source>
</evidence>
<keyword evidence="6" id="KW-0547">Nucleotide-binding</keyword>
<evidence type="ECO:0000313" key="12">
    <source>
        <dbReference type="EMBL" id="KAF3963460.1"/>
    </source>
</evidence>
<sequence>MVSKDNWESPVLGAWGLGWEIWMDGMEITQFTYFQQAGSLQLSPISVEITYGLERILMLLQGVDHFKKIQYADGITYGELFLENEKEMSAYYLEHASVHHLQKHFDFFEEEARSLLALGLAIPAYDQLLQTSHAFNILDSRGFVGVTERARYFGRIRSLARQCAQLWLNTRESLGHPLGVASDPVHVVCPKELLDTAVKKVNDDSRLFVLEIGTEEMPPQDVVDAGQQLKDLILRVLEKQRLSHGEVQAFGTPRRLLICVENLCTKQTEKEVEVRGPPVSKAFDNQGNATKAAEGFCRRYSIPLDSLNRKIDGKTEHLYARIMESARLAVEVLSEELPSTIAKISFPKSMRWNSQIMFSRPIRWILALHGDVVVPFMFAGVLSGNLSYGLRNTPSAALMVAASLAMSDLATAVVTEFTSLAGKMARHYAIRDGYPEQVAEALYEITLPRFSGDILPATDAGVVLAIADRLDSLVGLFAAGCQPSSTNDPFGLRRISYGLVQLLVEKDKNLDLKQALELAAEAQPIQVDASTIEDVLQFVTRRLEQFLVDKEISSEVVRSILAERANLPSLAAKSANKMASLSRGNLFPKVVEAYSRPARIVRGKEVDPDMEVDEAAFETNEERALWSAFMSVKNKIHPGIEIDDFVEISSQLLQPLEEFFNHVFVMVEEERIRKNRLALLRDIADLPRGIADLSVLPGF</sequence>
<protein>
    <recommendedName>
        <fullName evidence="3">glycine--tRNA ligase</fullName>
        <ecNumber evidence="3">6.1.1.14</ecNumber>
    </recommendedName>
</protein>
<comment type="caution">
    <text evidence="12">The sequence shown here is derived from an EMBL/GenBank/DDBJ whole genome shotgun (WGS) entry which is preliminary data.</text>
</comment>
<evidence type="ECO:0000256" key="5">
    <source>
        <dbReference type="ARBA" id="ARBA00022598"/>
    </source>
</evidence>
<dbReference type="Pfam" id="PF02092">
    <property type="entry name" value="tRNA_synt_2f"/>
    <property type="match status" value="2"/>
</dbReference>
<dbReference type="Gene3D" id="3.30.930.10">
    <property type="entry name" value="Bira Bifunctional Protein, Domain 2"/>
    <property type="match status" value="1"/>
</dbReference>
<dbReference type="OrthoDB" id="1545at2759"/>
<reference evidence="12" key="1">
    <citation type="submission" date="2020-03" db="EMBL/GenBank/DDBJ databases">
        <title>Castanea mollissima Vanexum genome sequencing.</title>
        <authorList>
            <person name="Staton M."/>
        </authorList>
    </citation>
    <scope>NUCLEOTIDE SEQUENCE</scope>
    <source>
        <tissue evidence="12">Leaf</tissue>
    </source>
</reference>
<dbReference type="InterPro" id="IPR006194">
    <property type="entry name" value="Gly-tRNA-synth_heterodimer"/>
</dbReference>
<dbReference type="GO" id="GO:0004820">
    <property type="term" value="F:glycine-tRNA ligase activity"/>
    <property type="evidence" value="ECO:0007669"/>
    <property type="project" value="UniProtKB-EC"/>
</dbReference>
<evidence type="ECO:0000256" key="1">
    <source>
        <dbReference type="ARBA" id="ARBA00004496"/>
    </source>
</evidence>
<keyword evidence="4" id="KW-0963">Cytoplasm</keyword>
<evidence type="ECO:0000256" key="7">
    <source>
        <dbReference type="ARBA" id="ARBA00022840"/>
    </source>
</evidence>
<evidence type="ECO:0000256" key="6">
    <source>
        <dbReference type="ARBA" id="ARBA00022741"/>
    </source>
</evidence>
<comment type="subcellular location">
    <subcellularLocation>
        <location evidence="1">Cytoplasm</location>
    </subcellularLocation>
</comment>
<evidence type="ECO:0000313" key="13">
    <source>
        <dbReference type="Proteomes" id="UP000737018"/>
    </source>
</evidence>
<dbReference type="PROSITE" id="PS50861">
    <property type="entry name" value="AA_TRNA_LIGASE_II_GLYAB"/>
    <property type="match status" value="2"/>
</dbReference>
<evidence type="ECO:0000256" key="10">
    <source>
        <dbReference type="ARBA" id="ARBA00047937"/>
    </source>
</evidence>
<dbReference type="InterPro" id="IPR002310">
    <property type="entry name" value="Gly-tRNA_ligase_asu"/>
</dbReference>
<dbReference type="PANTHER" id="PTHR30075">
    <property type="entry name" value="GLYCYL-TRNA SYNTHETASE"/>
    <property type="match status" value="1"/>
</dbReference>
<dbReference type="PANTHER" id="PTHR30075:SF2">
    <property type="entry name" value="GLYCINE--TRNA LIGASE, CHLOROPLASTIC_MITOCHONDRIAL 2"/>
    <property type="match status" value="1"/>
</dbReference>
<proteinExistence type="inferred from homology"/>
<dbReference type="FunFam" id="1.20.58.180:FF:000002">
    <property type="entry name" value="Glycine--tRNA ligase, chloroplastic/mitochondrial 2"/>
    <property type="match status" value="1"/>
</dbReference>
<dbReference type="EMBL" id="JRKL02001536">
    <property type="protein sequence ID" value="KAF3963460.1"/>
    <property type="molecule type" value="Genomic_DNA"/>
</dbReference>
<dbReference type="Pfam" id="PF02091">
    <property type="entry name" value="tRNA-synt_2e"/>
    <property type="match status" value="1"/>
</dbReference>
<dbReference type="Proteomes" id="UP000737018">
    <property type="component" value="Unassembled WGS sequence"/>
</dbReference>
<feature type="domain" description="DALR anticodon binding" evidence="11">
    <location>
        <begin position="592"/>
        <end position="682"/>
    </location>
</feature>
<dbReference type="GO" id="GO:0006420">
    <property type="term" value="P:arginyl-tRNA aminoacylation"/>
    <property type="evidence" value="ECO:0007669"/>
    <property type="project" value="InterPro"/>
</dbReference>
<keyword evidence="9" id="KW-0030">Aminoacyl-tRNA synthetase</keyword>
<accession>A0A8J4VN64</accession>
<keyword evidence="7" id="KW-0067">ATP-binding</keyword>
<evidence type="ECO:0000256" key="3">
    <source>
        <dbReference type="ARBA" id="ARBA00012829"/>
    </source>
</evidence>
<evidence type="ECO:0000256" key="9">
    <source>
        <dbReference type="ARBA" id="ARBA00023146"/>
    </source>
</evidence>
<comment type="catalytic activity">
    <reaction evidence="10">
        <text>tRNA(Gly) + glycine + ATP = glycyl-tRNA(Gly) + AMP + diphosphate</text>
        <dbReference type="Rhea" id="RHEA:16013"/>
        <dbReference type="Rhea" id="RHEA-COMP:9664"/>
        <dbReference type="Rhea" id="RHEA-COMP:9683"/>
        <dbReference type="ChEBI" id="CHEBI:30616"/>
        <dbReference type="ChEBI" id="CHEBI:33019"/>
        <dbReference type="ChEBI" id="CHEBI:57305"/>
        <dbReference type="ChEBI" id="CHEBI:78442"/>
        <dbReference type="ChEBI" id="CHEBI:78522"/>
        <dbReference type="ChEBI" id="CHEBI:456215"/>
        <dbReference type="EC" id="6.1.1.14"/>
    </reaction>
</comment>
<evidence type="ECO:0000259" key="11">
    <source>
        <dbReference type="Pfam" id="PF05746"/>
    </source>
</evidence>